<dbReference type="InterPro" id="IPR050356">
    <property type="entry name" value="SulA_CellDiv_inhibitor"/>
</dbReference>
<dbReference type="PANTHER" id="PTHR35369">
    <property type="entry name" value="BLR3025 PROTEIN-RELATED"/>
    <property type="match status" value="1"/>
</dbReference>
<dbReference type="InterPro" id="IPR001126">
    <property type="entry name" value="UmuC"/>
</dbReference>
<name>A0A7X3LTU4_9HYPH</name>
<feature type="domain" description="UmuC" evidence="2">
    <location>
        <begin position="51"/>
        <end position="178"/>
    </location>
</feature>
<dbReference type="Proteomes" id="UP000433101">
    <property type="component" value="Unassembled WGS sequence"/>
</dbReference>
<dbReference type="CDD" id="cd03468">
    <property type="entry name" value="PolY_like"/>
    <property type="match status" value="1"/>
</dbReference>
<dbReference type="Pfam" id="PF00817">
    <property type="entry name" value="IMS"/>
    <property type="match status" value="1"/>
</dbReference>
<reference evidence="3 4" key="1">
    <citation type="submission" date="2019-12" db="EMBL/GenBank/DDBJ databases">
        <authorList>
            <person name="Li M."/>
        </authorList>
    </citation>
    <scope>NUCLEOTIDE SEQUENCE [LARGE SCALE GENOMIC DNA]</scope>
    <source>
        <strain evidence="3 4">GBMRC 2046</strain>
    </source>
</reference>
<dbReference type="AlphaFoldDB" id="A0A7X3LTU4"/>
<evidence type="ECO:0000313" key="4">
    <source>
        <dbReference type="Proteomes" id="UP000433101"/>
    </source>
</evidence>
<evidence type="ECO:0000259" key="2">
    <source>
        <dbReference type="Pfam" id="PF00817"/>
    </source>
</evidence>
<accession>A0A7X3LTU4</accession>
<evidence type="ECO:0000256" key="1">
    <source>
        <dbReference type="ARBA" id="ARBA00022763"/>
    </source>
</evidence>
<sequence>MRAAASSRQRILSLWFPTLPTDRLERRQAGRSWHSPERFRDKKSADAEAFPRAISSRVRNAERIYALNAAAMKLGLRKGEALADARARIPALAVEEADEAADACLLAALADWCDRYTPLVALDGTDGLLLDITGCAHLFAKGGEDGEARLADDCVSRLGAQGFSVRAGIADTAGAAWAVAHFPAKREGIPVTIVPPGGAREAITLLPLAALRLEEAVSARLERVGLKSVEDVLDRPRAPLAARFGTGLIRRLDQALGFEDEPISPRLASPALVAERRFFEPVSRTDDVKGVIFSLARQLAGALERRGEGGRAFELALFRVDGVVSRAMVGTSRPLRAPERVLSLFSEKLGNLGDELDAGFGFDLIRLGVIEAQRENPAQADMTGGATLEDDLSDLVDRLGARLGLARVARFLPCDRHLPEARQALVPAATVRDDVLVWSGEAPGGEEAPLIRPLRLIDPPEPVEAIAMVPEGPPLRFRWRKALYEVAASEGPERIAPPWWPGGHGGNSLLTRDYFRVEDRAGRHFWLYREGLYERETEVPRWYLQGLFG</sequence>
<comment type="caution">
    <text evidence="3">The sequence shown here is derived from an EMBL/GenBank/DDBJ whole genome shotgun (WGS) entry which is preliminary data.</text>
</comment>
<dbReference type="SUPFAM" id="SSF56672">
    <property type="entry name" value="DNA/RNA polymerases"/>
    <property type="match status" value="1"/>
</dbReference>
<protein>
    <submittedName>
        <fullName evidence="3">DNA polymerase Y family protein</fullName>
    </submittedName>
</protein>
<evidence type="ECO:0000313" key="3">
    <source>
        <dbReference type="EMBL" id="MXN64976.1"/>
    </source>
</evidence>
<keyword evidence="4" id="KW-1185">Reference proteome</keyword>
<dbReference type="GO" id="GO:0006281">
    <property type="term" value="P:DNA repair"/>
    <property type="evidence" value="ECO:0007669"/>
    <property type="project" value="InterPro"/>
</dbReference>
<dbReference type="PANTHER" id="PTHR35369:SF2">
    <property type="entry name" value="BLR3025 PROTEIN"/>
    <property type="match status" value="1"/>
</dbReference>
<dbReference type="EMBL" id="WUMV01000003">
    <property type="protein sequence ID" value="MXN64976.1"/>
    <property type="molecule type" value="Genomic_DNA"/>
</dbReference>
<gene>
    <name evidence="3" type="ORF">GR183_08660</name>
</gene>
<proteinExistence type="predicted"/>
<dbReference type="InterPro" id="IPR043502">
    <property type="entry name" value="DNA/RNA_pol_sf"/>
</dbReference>
<organism evidence="3 4">
    <name type="scientific">Stappia sediminis</name>
    <dbReference type="NCBI Taxonomy" id="2692190"/>
    <lineage>
        <taxon>Bacteria</taxon>
        <taxon>Pseudomonadati</taxon>
        <taxon>Pseudomonadota</taxon>
        <taxon>Alphaproteobacteria</taxon>
        <taxon>Hyphomicrobiales</taxon>
        <taxon>Stappiaceae</taxon>
        <taxon>Stappia</taxon>
    </lineage>
</organism>
<keyword evidence="1" id="KW-0227">DNA damage</keyword>